<proteinExistence type="predicted"/>
<reference evidence="1" key="1">
    <citation type="journal article" date="2023" name="Phytobiomes J">
        <title>Deciphering the key players within the bacterial microbiota associated with aerial crown gall tumors on rhododendron: Insights into the gallobiome.</title>
        <authorList>
            <person name="Kuzmanovic N."/>
            <person name="Nesme J."/>
            <person name="Wolf J."/>
            <person name="Neumann-Schaal M."/>
            <person name="Petersen J."/>
            <person name="Fernandez-Gnecco G."/>
            <person name="Sproeer C."/>
            <person name="Bunk B."/>
            <person name="Overmann J."/>
            <person name="Sorensen S.J."/>
            <person name="Idczak E."/>
            <person name="Smalla K."/>
        </authorList>
    </citation>
    <scope>NUCLEOTIDE SEQUENCE [LARGE SCALE GENOMIC DNA]</scope>
    <source>
        <strain evidence="1">Rho-14.1</strain>
    </source>
</reference>
<evidence type="ECO:0000313" key="1">
    <source>
        <dbReference type="EMBL" id="MDX8332892.1"/>
    </source>
</evidence>
<dbReference type="RefSeq" id="WP_320188915.1">
    <property type="nucleotide sequence ID" value="NZ_CP192772.1"/>
</dbReference>
<protein>
    <submittedName>
        <fullName evidence="1">Uncharacterized protein</fullName>
    </submittedName>
</protein>
<dbReference type="Proteomes" id="UP001277561">
    <property type="component" value="Unassembled WGS sequence"/>
</dbReference>
<comment type="caution">
    <text evidence="1">The sequence shown here is derived from an EMBL/GenBank/DDBJ whole genome shotgun (WGS) entry which is preliminary data.</text>
</comment>
<evidence type="ECO:0000313" key="2">
    <source>
        <dbReference type="Proteomes" id="UP001277561"/>
    </source>
</evidence>
<gene>
    <name evidence="1" type="ORF">RMS29_27215</name>
</gene>
<organism evidence="1 2">
    <name type="scientific">Agrobacterium rosae</name>
    <dbReference type="NCBI Taxonomy" id="1972867"/>
    <lineage>
        <taxon>Bacteria</taxon>
        <taxon>Pseudomonadati</taxon>
        <taxon>Pseudomonadota</taxon>
        <taxon>Alphaproteobacteria</taxon>
        <taxon>Hyphomicrobiales</taxon>
        <taxon>Rhizobiaceae</taxon>
        <taxon>Rhizobium/Agrobacterium group</taxon>
        <taxon>Agrobacterium</taxon>
    </lineage>
</organism>
<accession>A0ABU4W617</accession>
<sequence>MGLSPDDVRGLMLWEFAACADGFAKANGAEEKVEAPSFDEHLAMLQKLKPRS</sequence>
<keyword evidence="2" id="KW-1185">Reference proteome</keyword>
<name>A0ABU4W617_9HYPH</name>
<dbReference type="EMBL" id="JAVRAD010000026">
    <property type="protein sequence ID" value="MDX8332892.1"/>
    <property type="molecule type" value="Genomic_DNA"/>
</dbReference>